<keyword evidence="3" id="KW-1185">Reference proteome</keyword>
<name>A0A6B8KHB7_9HYPH</name>
<dbReference type="EMBL" id="CP046052">
    <property type="protein sequence ID" value="QGM46999.1"/>
    <property type="molecule type" value="Genomic_DNA"/>
</dbReference>
<dbReference type="KEGG" id="mhey:H2LOC_015610"/>
<accession>A0A6B8KHB7</accession>
<protein>
    <submittedName>
        <fullName evidence="2">Uncharacterized protein</fullName>
    </submittedName>
</protein>
<dbReference type="Proteomes" id="UP000309061">
    <property type="component" value="Chromosome"/>
</dbReference>
<evidence type="ECO:0000313" key="3">
    <source>
        <dbReference type="Proteomes" id="UP000309061"/>
    </source>
</evidence>
<dbReference type="AlphaFoldDB" id="A0A6B8KHB7"/>
<evidence type="ECO:0000256" key="1">
    <source>
        <dbReference type="SAM" id="MobiDB-lite"/>
    </source>
</evidence>
<gene>
    <name evidence="2" type="ORF">H2LOC_015610</name>
</gene>
<proteinExistence type="predicted"/>
<sequence>MTKPLVASAHSRAQQAPRRPLNSILATASTAHDLDKSHRKAATAKVLLRRSLEMRPIAAARIKRESIIQFVFRIGRLVAAQFKERGRI</sequence>
<reference evidence="2 3" key="1">
    <citation type="submission" date="2019-11" db="EMBL/GenBank/DDBJ databases">
        <title>The genome sequence of Methylocystis heyeri.</title>
        <authorList>
            <person name="Oshkin I.Y."/>
            <person name="Miroshnikov K."/>
            <person name="Dedysh S.N."/>
        </authorList>
    </citation>
    <scope>NUCLEOTIDE SEQUENCE [LARGE SCALE GENOMIC DNA]</scope>
    <source>
        <strain evidence="2 3">H2</strain>
    </source>
</reference>
<organism evidence="2 3">
    <name type="scientific">Methylocystis heyeri</name>
    <dbReference type="NCBI Taxonomy" id="391905"/>
    <lineage>
        <taxon>Bacteria</taxon>
        <taxon>Pseudomonadati</taxon>
        <taxon>Pseudomonadota</taxon>
        <taxon>Alphaproteobacteria</taxon>
        <taxon>Hyphomicrobiales</taxon>
        <taxon>Methylocystaceae</taxon>
        <taxon>Methylocystis</taxon>
    </lineage>
</organism>
<dbReference type="RefSeq" id="WP_136498047.1">
    <property type="nucleotide sequence ID" value="NZ_CP046052.1"/>
</dbReference>
<evidence type="ECO:0000313" key="2">
    <source>
        <dbReference type="EMBL" id="QGM46999.1"/>
    </source>
</evidence>
<feature type="region of interest" description="Disordered" evidence="1">
    <location>
        <begin position="1"/>
        <end position="21"/>
    </location>
</feature>